<proteinExistence type="predicted"/>
<evidence type="ECO:0000313" key="2">
    <source>
        <dbReference type="EMBL" id="PAV68762.1"/>
    </source>
</evidence>
<feature type="region of interest" description="Disordered" evidence="1">
    <location>
        <begin position="553"/>
        <end position="627"/>
    </location>
</feature>
<dbReference type="EMBL" id="LIAE01009690">
    <property type="protein sequence ID" value="PAV68762.1"/>
    <property type="molecule type" value="Genomic_DNA"/>
</dbReference>
<accession>A0A2A2K4E1</accession>
<comment type="caution">
    <text evidence="2">The sequence shown here is derived from an EMBL/GenBank/DDBJ whole genome shotgun (WGS) entry which is preliminary data.</text>
</comment>
<feature type="region of interest" description="Disordered" evidence="1">
    <location>
        <begin position="639"/>
        <end position="688"/>
    </location>
</feature>
<dbReference type="AlphaFoldDB" id="A0A2A2K4E1"/>
<evidence type="ECO:0000256" key="1">
    <source>
        <dbReference type="SAM" id="MobiDB-lite"/>
    </source>
</evidence>
<organism evidence="2 3">
    <name type="scientific">Diploscapter pachys</name>
    <dbReference type="NCBI Taxonomy" id="2018661"/>
    <lineage>
        <taxon>Eukaryota</taxon>
        <taxon>Metazoa</taxon>
        <taxon>Ecdysozoa</taxon>
        <taxon>Nematoda</taxon>
        <taxon>Chromadorea</taxon>
        <taxon>Rhabditida</taxon>
        <taxon>Rhabditina</taxon>
        <taxon>Rhabditomorpha</taxon>
        <taxon>Rhabditoidea</taxon>
        <taxon>Rhabditidae</taxon>
        <taxon>Diploscapter</taxon>
    </lineage>
</organism>
<evidence type="ECO:0000313" key="3">
    <source>
        <dbReference type="Proteomes" id="UP000218231"/>
    </source>
</evidence>
<keyword evidence="3" id="KW-1185">Reference proteome</keyword>
<protein>
    <submittedName>
        <fullName evidence="2">Uncharacterized protein</fullName>
    </submittedName>
</protein>
<reference evidence="2 3" key="1">
    <citation type="journal article" date="2017" name="Curr. Biol.">
        <title>Genome architecture and evolution of a unichromosomal asexual nematode.</title>
        <authorList>
            <person name="Fradin H."/>
            <person name="Zegar C."/>
            <person name="Gutwein M."/>
            <person name="Lucas J."/>
            <person name="Kovtun M."/>
            <person name="Corcoran D."/>
            <person name="Baugh L.R."/>
            <person name="Kiontke K."/>
            <person name="Gunsalus K."/>
            <person name="Fitch D.H."/>
            <person name="Piano F."/>
        </authorList>
    </citation>
    <scope>NUCLEOTIDE SEQUENCE [LARGE SCALE GENOMIC DNA]</scope>
    <source>
        <strain evidence="2">PF1309</strain>
    </source>
</reference>
<name>A0A2A2K4E1_9BILA</name>
<gene>
    <name evidence="2" type="ORF">WR25_17593</name>
</gene>
<dbReference type="Proteomes" id="UP000218231">
    <property type="component" value="Unassembled WGS sequence"/>
</dbReference>
<sequence length="688" mass="72986">MQRGAQEGVALAEHVGAHVAIVELVGEALIFDEGHGLARPPQLAGHQARFTDADILVEVAVEQQHRCGDAIDILRRRAVADMGAMADEAVDQFEIGEVAMFAAQGFEVGDRRDRNDRLEQCRVEHRRLQRRIAAIGPADDRELVGRGDALRHQIPAGIVDVADRGAPRLEAVLLEPRRAIAGRAAEIGLEHRIAARREELRQPVEAPFVAIAGAAVRQDDRGQSLATAAGGQCEIGGDHCAVRRLEADRLDAGERTTAQRRAHRQDRRQLLRGAIEQIEAAGIDVAAGEQHQFLFVGAGIDDADDRLFRQGAAERGGKRLQRGIEDHAFAPVGSEAGADDALLAADADQRIDVDIGAIEHQFALQAAVERDAVQCLASAVIVEAIGDIGVAIDGIGIEAVRYAAIVADHGQRLPAAIARLAVHIGRAAAQHAAVAGGGDAHDADGAVAVGDIFAGAATGPFDLLAAQRRRIDALDAQARRGGGGDRAGGHLRTVIARHQHRTALRIAARRIVSEEIDDAAAELAEAVDPVACLARQGLHIAAVGVERQHAAVAQPHAVGRHQRRDIADEPRRGRPAAPRQLIGPAARGEDRSGRCVAGQIGDVQRGARPRRGANHREPLAVGGNADLPDVLTRTESACIDGPGPGLRAQGARPADRQRQHRHAAQHDTHTSSPQYLRPTPFSRCAAAG</sequence>